<keyword evidence="1" id="KW-0732">Signal</keyword>
<dbReference type="Pfam" id="PF02563">
    <property type="entry name" value="Poly_export"/>
    <property type="match status" value="1"/>
</dbReference>
<feature type="domain" description="Polysaccharide export protein N-terminal" evidence="2">
    <location>
        <begin position="80"/>
        <end position="166"/>
    </location>
</feature>
<dbReference type="PROSITE" id="PS51257">
    <property type="entry name" value="PROKAR_LIPOPROTEIN"/>
    <property type="match status" value="1"/>
</dbReference>
<protein>
    <recommendedName>
        <fullName evidence="2">Polysaccharide export protein N-terminal domain-containing protein</fullName>
    </recommendedName>
</protein>
<name>A0A2Z6IFU7_ACIFI</name>
<keyword evidence="4" id="KW-1185">Reference proteome</keyword>
<dbReference type="KEGG" id="afj:AFERRID_07280"/>
<sequence>MKTKLLYFPLLAAVLGGCAQFPSGGPGSTTLLHPSAGERIQTITPEKAAAEAKNLRNQQRQAVAQAVATLREYAERHPYSGTLLAGDVLQIRLWSYSGLNLSSANGSGLIATNLSPVTVDPQGRIDLPYLPSLRVAGDTPAIAAQAIARAYAKRQTMEAPQAQVRVAHQAQGVWIYGAGNRHFLPWTPHGWTLAQALSGVSGGNSSGSGWASSAMHHSTSVHVVAHGRMLASLPIAQALRKHIPLVPGERLVEISGAPVRVSILGSGMRKPDIYGFDGNVPVSEVLAKAGGLNGNTANYRYVLLYHPEANGRMELAVFHWDSGAGFLASQRYLVRNNSVLYVSSQPIVKLNRALNLLLNIALPAQVFKEVATQPTGAVGIPVQTGN</sequence>
<evidence type="ECO:0000256" key="1">
    <source>
        <dbReference type="ARBA" id="ARBA00022729"/>
    </source>
</evidence>
<dbReference type="PANTHER" id="PTHR33619">
    <property type="entry name" value="POLYSACCHARIDE EXPORT PROTEIN GFCE-RELATED"/>
    <property type="match status" value="1"/>
</dbReference>
<dbReference type="PANTHER" id="PTHR33619:SF3">
    <property type="entry name" value="POLYSACCHARIDE EXPORT PROTEIN GFCE-RELATED"/>
    <property type="match status" value="1"/>
</dbReference>
<evidence type="ECO:0000313" key="4">
    <source>
        <dbReference type="Proteomes" id="UP000280188"/>
    </source>
</evidence>
<dbReference type="InterPro" id="IPR049712">
    <property type="entry name" value="Poly_export"/>
</dbReference>
<dbReference type="AlphaFoldDB" id="A0A2Z6IFU7"/>
<dbReference type="InterPro" id="IPR003715">
    <property type="entry name" value="Poly_export_N"/>
</dbReference>
<dbReference type="Proteomes" id="UP000280188">
    <property type="component" value="Chromosome"/>
</dbReference>
<dbReference type="EMBL" id="AP018795">
    <property type="protein sequence ID" value="BBF64510.1"/>
    <property type="molecule type" value="Genomic_DNA"/>
</dbReference>
<organism evidence="3 4">
    <name type="scientific">Acidithiobacillus ferridurans</name>
    <dbReference type="NCBI Taxonomy" id="1232575"/>
    <lineage>
        <taxon>Bacteria</taxon>
        <taxon>Pseudomonadati</taxon>
        <taxon>Pseudomonadota</taxon>
        <taxon>Acidithiobacillia</taxon>
        <taxon>Acidithiobacillales</taxon>
        <taxon>Acidithiobacillaceae</taxon>
        <taxon>Acidithiobacillus</taxon>
    </lineage>
</organism>
<dbReference type="Gene3D" id="3.10.560.10">
    <property type="entry name" value="Outer membrane lipoprotein wza domain like"/>
    <property type="match status" value="1"/>
</dbReference>
<proteinExistence type="predicted"/>
<evidence type="ECO:0000259" key="2">
    <source>
        <dbReference type="Pfam" id="PF02563"/>
    </source>
</evidence>
<reference evidence="3 4" key="1">
    <citation type="journal article" date="2018" name="Microbiol. Resour. Announc.">
        <title>Complete Genome Sequence of Acidithiobacillus ferridurans JCM 18981.</title>
        <authorList>
            <person name="Miyauchi T."/>
            <person name="Kouzuma A."/>
            <person name="Abe T."/>
            <person name="Watanabe K."/>
        </authorList>
    </citation>
    <scope>NUCLEOTIDE SEQUENCE [LARGE SCALE GENOMIC DNA]</scope>
    <source>
        <strain evidence="4">ATCC 33020 / DSM 29468 / JCM 18981 / 11Fe</strain>
    </source>
</reference>
<dbReference type="GO" id="GO:0015159">
    <property type="term" value="F:polysaccharide transmembrane transporter activity"/>
    <property type="evidence" value="ECO:0007669"/>
    <property type="project" value="InterPro"/>
</dbReference>
<accession>A0A2Z6IFU7</accession>
<dbReference type="RefSeq" id="WP_126604371.1">
    <property type="nucleotide sequence ID" value="NZ_AP018795.1"/>
</dbReference>
<evidence type="ECO:0000313" key="3">
    <source>
        <dbReference type="EMBL" id="BBF64510.1"/>
    </source>
</evidence>
<gene>
    <name evidence="3" type="ORF">AFERRID_07280</name>
</gene>
<dbReference type="Gene3D" id="3.30.1950.10">
    <property type="entry name" value="wza like domain"/>
    <property type="match status" value="1"/>
</dbReference>